<name>A0A9D4V2R5_ADICA</name>
<dbReference type="Proteomes" id="UP000886520">
    <property type="component" value="Chromosome 6"/>
</dbReference>
<dbReference type="AlphaFoldDB" id="A0A9D4V2R5"/>
<evidence type="ECO:0000313" key="1">
    <source>
        <dbReference type="EMBL" id="KAI5078598.1"/>
    </source>
</evidence>
<evidence type="ECO:0000313" key="2">
    <source>
        <dbReference type="Proteomes" id="UP000886520"/>
    </source>
</evidence>
<dbReference type="EMBL" id="JABFUD020000006">
    <property type="protein sequence ID" value="KAI5078598.1"/>
    <property type="molecule type" value="Genomic_DNA"/>
</dbReference>
<sequence length="110" mass="12478">MVLFLVFGDYEEPQEELTESYLSIKEGMSVCDSWPMHDGAVVSKPEVGKSMSSETDSHNEYCVNEGSGEECQKVTVDSYLPHDWEKQNSAEEECACLKWDPWKCLRLCTG</sequence>
<comment type="caution">
    <text evidence="1">The sequence shown here is derived from an EMBL/GenBank/DDBJ whole genome shotgun (WGS) entry which is preliminary data.</text>
</comment>
<reference evidence="1" key="1">
    <citation type="submission" date="2021-01" db="EMBL/GenBank/DDBJ databases">
        <title>Adiantum capillus-veneris genome.</title>
        <authorList>
            <person name="Fang Y."/>
            <person name="Liao Q."/>
        </authorList>
    </citation>
    <scope>NUCLEOTIDE SEQUENCE</scope>
    <source>
        <strain evidence="1">H3</strain>
        <tissue evidence="1">Leaf</tissue>
    </source>
</reference>
<proteinExistence type="predicted"/>
<keyword evidence="2" id="KW-1185">Reference proteome</keyword>
<accession>A0A9D4V2R5</accession>
<protein>
    <submittedName>
        <fullName evidence="1">Uncharacterized protein</fullName>
    </submittedName>
</protein>
<gene>
    <name evidence="1" type="ORF">GOP47_0006269</name>
</gene>
<organism evidence="1 2">
    <name type="scientific">Adiantum capillus-veneris</name>
    <name type="common">Maidenhair fern</name>
    <dbReference type="NCBI Taxonomy" id="13818"/>
    <lineage>
        <taxon>Eukaryota</taxon>
        <taxon>Viridiplantae</taxon>
        <taxon>Streptophyta</taxon>
        <taxon>Embryophyta</taxon>
        <taxon>Tracheophyta</taxon>
        <taxon>Polypodiopsida</taxon>
        <taxon>Polypodiidae</taxon>
        <taxon>Polypodiales</taxon>
        <taxon>Pteridineae</taxon>
        <taxon>Pteridaceae</taxon>
        <taxon>Vittarioideae</taxon>
        <taxon>Adiantum</taxon>
    </lineage>
</organism>